<gene>
    <name evidence="5" type="ORF">ACFPKY_06800</name>
</gene>
<dbReference type="SUPFAM" id="SSF58104">
    <property type="entry name" value="Methyl-accepting chemotaxis protein (MCP) signaling domain"/>
    <property type="match status" value="1"/>
</dbReference>
<dbReference type="InterPro" id="IPR051310">
    <property type="entry name" value="MCP_chemotaxis"/>
</dbReference>
<dbReference type="Pfam" id="PF00015">
    <property type="entry name" value="MCPsignal"/>
    <property type="match status" value="1"/>
</dbReference>
<comment type="similarity">
    <text evidence="2">Belongs to the methyl-accepting chemotaxis (MCP) protein family.</text>
</comment>
<dbReference type="Gene3D" id="3.30.450.20">
    <property type="entry name" value="PAS domain"/>
    <property type="match status" value="1"/>
</dbReference>
<evidence type="ECO:0000256" key="2">
    <source>
        <dbReference type="ARBA" id="ARBA00029447"/>
    </source>
</evidence>
<feature type="domain" description="Methyl-accepting transducer" evidence="4">
    <location>
        <begin position="23"/>
        <end position="85"/>
    </location>
</feature>
<dbReference type="Gene3D" id="1.10.287.950">
    <property type="entry name" value="Methyl-accepting chemotaxis protein"/>
    <property type="match status" value="1"/>
</dbReference>
<dbReference type="Proteomes" id="UP001595956">
    <property type="component" value="Unassembled WGS sequence"/>
</dbReference>
<dbReference type="PANTHER" id="PTHR43531">
    <property type="entry name" value="PROTEIN ICFG"/>
    <property type="match status" value="1"/>
</dbReference>
<keyword evidence="6" id="KW-1185">Reference proteome</keyword>
<organism evidence="5 6">
    <name type="scientific">Nocardioides caricicola</name>
    <dbReference type="NCBI Taxonomy" id="634770"/>
    <lineage>
        <taxon>Bacteria</taxon>
        <taxon>Bacillati</taxon>
        <taxon>Actinomycetota</taxon>
        <taxon>Actinomycetes</taxon>
        <taxon>Propionibacteriales</taxon>
        <taxon>Nocardioidaceae</taxon>
        <taxon>Nocardioides</taxon>
    </lineage>
</organism>
<reference evidence="6" key="1">
    <citation type="journal article" date="2019" name="Int. J. Syst. Evol. Microbiol.">
        <title>The Global Catalogue of Microorganisms (GCM) 10K type strain sequencing project: providing services to taxonomists for standard genome sequencing and annotation.</title>
        <authorList>
            <consortium name="The Broad Institute Genomics Platform"/>
            <consortium name="The Broad Institute Genome Sequencing Center for Infectious Disease"/>
            <person name="Wu L."/>
            <person name="Ma J."/>
        </authorList>
    </citation>
    <scope>NUCLEOTIDE SEQUENCE [LARGE SCALE GENOMIC DNA]</scope>
    <source>
        <strain evidence="6">KACC 13778</strain>
    </source>
</reference>
<dbReference type="InterPro" id="IPR004090">
    <property type="entry name" value="Chemotax_Me-accpt_rcpt"/>
</dbReference>
<protein>
    <submittedName>
        <fullName evidence="5">Cache domain-containing protein</fullName>
    </submittedName>
</protein>
<name>A0ABW0MY24_9ACTN</name>
<evidence type="ECO:0000259" key="4">
    <source>
        <dbReference type="PROSITE" id="PS50111"/>
    </source>
</evidence>
<dbReference type="PANTHER" id="PTHR43531:SF14">
    <property type="entry name" value="METHYL-ACCEPTING CHEMOTAXIS PROTEIN I-RELATED"/>
    <property type="match status" value="1"/>
</dbReference>
<dbReference type="RefSeq" id="WP_345171310.1">
    <property type="nucleotide sequence ID" value="NZ_BAABFQ010000003.1"/>
</dbReference>
<dbReference type="InterPro" id="IPR004089">
    <property type="entry name" value="MCPsignal_dom"/>
</dbReference>
<evidence type="ECO:0000256" key="3">
    <source>
        <dbReference type="PROSITE-ProRule" id="PRU00284"/>
    </source>
</evidence>
<dbReference type="PROSITE" id="PS50111">
    <property type="entry name" value="CHEMOTAXIS_TRANSDUC_2"/>
    <property type="match status" value="1"/>
</dbReference>
<proteinExistence type="inferred from homology"/>
<sequence length="357" mass="37991">MPERVVRLADEVSSLTRARLKEVSGVASSTKILAINASIEAARAGAAGAGFAIVAREVGTVADTVRSLSTQLDEQLAPLVEELSTLGASLVEQVRGTRLADLALNAVELIDRNLYERSCDVRWWATDSAMVEACVAGAGTDEARHASRRLGVILSSYTVYLDLWVADRDGRVIAHGRPGRFGSVRGADVSREPWFARAVATTSGAEYVVDDVSTNHLLGVATVATYATAIRAGGEEDGEVLGALGIFFDFAPQAHDIVTGVRVADADRDVTRVLLVDASHRVLASSDGAGVLSEHIDLAPMGSTEVGSFTRRDGEVVGFARTPGYETYEGLGWYGVIVQRPRRKASPSERGPRTLAR</sequence>
<keyword evidence="3" id="KW-0807">Transducer</keyword>
<comment type="caution">
    <text evidence="5">The sequence shown here is derived from an EMBL/GenBank/DDBJ whole genome shotgun (WGS) entry which is preliminary data.</text>
</comment>
<dbReference type="PRINTS" id="PR00260">
    <property type="entry name" value="CHEMTRNSDUCR"/>
</dbReference>
<accession>A0ABW0MY24</accession>
<keyword evidence="1" id="KW-0488">Methylation</keyword>
<dbReference type="EMBL" id="JBHSMD010000002">
    <property type="protein sequence ID" value="MFC5492799.1"/>
    <property type="molecule type" value="Genomic_DNA"/>
</dbReference>
<evidence type="ECO:0000313" key="6">
    <source>
        <dbReference type="Proteomes" id="UP001595956"/>
    </source>
</evidence>
<evidence type="ECO:0000313" key="5">
    <source>
        <dbReference type="EMBL" id="MFC5492799.1"/>
    </source>
</evidence>
<evidence type="ECO:0000256" key="1">
    <source>
        <dbReference type="ARBA" id="ARBA00022481"/>
    </source>
</evidence>